<comment type="caution">
    <text evidence="2">The sequence shown here is derived from an EMBL/GenBank/DDBJ whole genome shotgun (WGS) entry which is preliminary data.</text>
</comment>
<gene>
    <name evidence="2" type="ORF">J1N35_022978</name>
</gene>
<proteinExistence type="predicted"/>
<organism evidence="2 3">
    <name type="scientific">Gossypium stocksii</name>
    <dbReference type="NCBI Taxonomy" id="47602"/>
    <lineage>
        <taxon>Eukaryota</taxon>
        <taxon>Viridiplantae</taxon>
        <taxon>Streptophyta</taxon>
        <taxon>Embryophyta</taxon>
        <taxon>Tracheophyta</taxon>
        <taxon>Spermatophyta</taxon>
        <taxon>Magnoliopsida</taxon>
        <taxon>eudicotyledons</taxon>
        <taxon>Gunneridae</taxon>
        <taxon>Pentapetalae</taxon>
        <taxon>rosids</taxon>
        <taxon>malvids</taxon>
        <taxon>Malvales</taxon>
        <taxon>Malvaceae</taxon>
        <taxon>Malvoideae</taxon>
        <taxon>Gossypium</taxon>
    </lineage>
</organism>
<reference evidence="2 3" key="1">
    <citation type="journal article" date="2021" name="Plant Biotechnol. J.">
        <title>Multi-omics assisted identification of the key and species-specific regulatory components of drought-tolerant mechanisms in Gossypium stocksii.</title>
        <authorList>
            <person name="Yu D."/>
            <person name="Ke L."/>
            <person name="Zhang D."/>
            <person name="Wu Y."/>
            <person name="Sun Y."/>
            <person name="Mei J."/>
            <person name="Sun J."/>
            <person name="Sun Y."/>
        </authorList>
    </citation>
    <scope>NUCLEOTIDE SEQUENCE [LARGE SCALE GENOMIC DNA]</scope>
    <source>
        <strain evidence="3">cv. E1</strain>
        <tissue evidence="2">Leaf</tissue>
    </source>
</reference>
<protein>
    <submittedName>
        <fullName evidence="2">Uncharacterized protein</fullName>
    </submittedName>
</protein>
<accession>A0A9D3VIW6</accession>
<keyword evidence="1" id="KW-0175">Coiled coil</keyword>
<name>A0A9D3VIW6_9ROSI</name>
<dbReference type="EMBL" id="JAIQCV010000007">
    <property type="protein sequence ID" value="KAH1083217.1"/>
    <property type="molecule type" value="Genomic_DNA"/>
</dbReference>
<sequence length="135" mass="16609">MVGFFFRRILQHRSEILLGQRLRAMRFRLGREGRRNRRAMELLEDWEGAAAEMEDQIRRIRGEMERQVVADIFAELWVYDSLIQLENDPLMRDALQRIHAQNLDPRNLIYINQLRTFLERRRRSRRHRRRLRSLP</sequence>
<evidence type="ECO:0000313" key="2">
    <source>
        <dbReference type="EMBL" id="KAH1083217.1"/>
    </source>
</evidence>
<feature type="coiled-coil region" evidence="1">
    <location>
        <begin position="36"/>
        <end position="63"/>
    </location>
</feature>
<keyword evidence="3" id="KW-1185">Reference proteome</keyword>
<dbReference type="AlphaFoldDB" id="A0A9D3VIW6"/>
<dbReference type="Proteomes" id="UP000828251">
    <property type="component" value="Unassembled WGS sequence"/>
</dbReference>
<evidence type="ECO:0000256" key="1">
    <source>
        <dbReference type="SAM" id="Coils"/>
    </source>
</evidence>
<dbReference type="OrthoDB" id="1002058at2759"/>
<evidence type="ECO:0000313" key="3">
    <source>
        <dbReference type="Proteomes" id="UP000828251"/>
    </source>
</evidence>